<keyword evidence="1 2" id="KW-0808">Transferase</keyword>
<dbReference type="InterPro" id="IPR003673">
    <property type="entry name" value="CoA-Trfase_fam_III"/>
</dbReference>
<evidence type="ECO:0000313" key="3">
    <source>
        <dbReference type="Proteomes" id="UP001208938"/>
    </source>
</evidence>
<proteinExistence type="predicted"/>
<dbReference type="SUPFAM" id="SSF89796">
    <property type="entry name" value="CoA-transferase family III (CaiB/BaiF)"/>
    <property type="match status" value="1"/>
</dbReference>
<dbReference type="Gene3D" id="3.40.50.10540">
    <property type="entry name" value="Crotonobetainyl-coa:carnitine coa-transferase, domain 1"/>
    <property type="match status" value="1"/>
</dbReference>
<name>A0ABT3H5B8_9RHOB</name>
<dbReference type="EMBL" id="JAPDFL010000002">
    <property type="protein sequence ID" value="MCW1935007.1"/>
    <property type="molecule type" value="Genomic_DNA"/>
</dbReference>
<keyword evidence="3" id="KW-1185">Reference proteome</keyword>
<reference evidence="2 3" key="1">
    <citation type="submission" date="2022-10" db="EMBL/GenBank/DDBJ databases">
        <title>Pararhodobacter sp. nov., isolated from marine algae.</title>
        <authorList>
            <person name="Choi B.J."/>
            <person name="Kim J.M."/>
            <person name="Lee J.K."/>
            <person name="Choi D.G."/>
            <person name="Jeon C.O."/>
        </authorList>
    </citation>
    <scope>NUCLEOTIDE SEQUENCE [LARGE SCALE GENOMIC DNA]</scope>
    <source>
        <strain evidence="2 3">ZQ420</strain>
    </source>
</reference>
<evidence type="ECO:0000313" key="2">
    <source>
        <dbReference type="EMBL" id="MCW1935007.1"/>
    </source>
</evidence>
<dbReference type="InterPro" id="IPR023606">
    <property type="entry name" value="CoA-Trfase_III_dom_1_sf"/>
</dbReference>
<dbReference type="Proteomes" id="UP001208938">
    <property type="component" value="Unassembled WGS sequence"/>
</dbReference>
<protein>
    <submittedName>
        <fullName evidence="2">CoA transferase</fullName>
    </submittedName>
</protein>
<dbReference type="RefSeq" id="WP_264507892.1">
    <property type="nucleotide sequence ID" value="NZ_JAPDFL010000002.1"/>
</dbReference>
<evidence type="ECO:0000256" key="1">
    <source>
        <dbReference type="ARBA" id="ARBA00022679"/>
    </source>
</evidence>
<sequence length="407" mass="43569">MIDALTAVTTEATGIFAGLKVADFTWAAAGPIATKQLADNGATVVKVESFRHPDSIRLGGPFIDDKPGINRSGFFADFHTSKLGISVDMSNPAALEIIRPLIEWADVVAESFRPGVMKKWGLDFESLRAINPRIVMLSSSLYGAGGPWARHPGYGAQGQALSGIHGMTGWPDRPPAMPKGAYSDSVSPRYALSALVAALIHREKTGEGQHVELSQIEATAQLMAPELLAYQVTGEEITRQGSRKPGSILHGVFPCAGDERWIALDCVTEAQFAALGGVLGDGAGLDAARDNGLDALDEAVATLTARRDAFALMAACRKADVPAGVANKASDLLNDDVLNARHHFWPLDHAEMGELRYNGPAYRFEKTPSALRFASPRLGEHTDAVMTRILGFKVADIERFKAEGLLQ</sequence>
<dbReference type="PANTHER" id="PTHR48228:SF6">
    <property type="entry name" value="L-CARNITINE COA-TRANSFERASE"/>
    <property type="match status" value="1"/>
</dbReference>
<dbReference type="Pfam" id="PF02515">
    <property type="entry name" value="CoA_transf_3"/>
    <property type="match status" value="1"/>
</dbReference>
<organism evidence="2 3">
    <name type="scientific">Pararhodobacter zhoushanensis</name>
    <dbReference type="NCBI Taxonomy" id="2479545"/>
    <lineage>
        <taxon>Bacteria</taxon>
        <taxon>Pseudomonadati</taxon>
        <taxon>Pseudomonadota</taxon>
        <taxon>Alphaproteobacteria</taxon>
        <taxon>Rhodobacterales</taxon>
        <taxon>Paracoccaceae</taxon>
        <taxon>Pararhodobacter</taxon>
    </lineage>
</organism>
<dbReference type="InterPro" id="IPR050509">
    <property type="entry name" value="CoA-transferase_III"/>
</dbReference>
<gene>
    <name evidence="2" type="ORF">OKW52_22810</name>
</gene>
<accession>A0ABT3H5B8</accession>
<dbReference type="InterPro" id="IPR044855">
    <property type="entry name" value="CoA-Trfase_III_dom3_sf"/>
</dbReference>
<dbReference type="GO" id="GO:0016740">
    <property type="term" value="F:transferase activity"/>
    <property type="evidence" value="ECO:0007669"/>
    <property type="project" value="UniProtKB-KW"/>
</dbReference>
<dbReference type="Gene3D" id="3.30.1540.10">
    <property type="entry name" value="formyl-coa transferase, domain 3"/>
    <property type="match status" value="1"/>
</dbReference>
<dbReference type="PANTHER" id="PTHR48228">
    <property type="entry name" value="SUCCINYL-COA--D-CITRAMALATE COA-TRANSFERASE"/>
    <property type="match status" value="1"/>
</dbReference>
<comment type="caution">
    <text evidence="2">The sequence shown here is derived from an EMBL/GenBank/DDBJ whole genome shotgun (WGS) entry which is preliminary data.</text>
</comment>